<evidence type="ECO:0000313" key="3">
    <source>
        <dbReference type="Proteomes" id="UP001281761"/>
    </source>
</evidence>
<proteinExistence type="predicted"/>
<dbReference type="Proteomes" id="UP001281761">
    <property type="component" value="Unassembled WGS sequence"/>
</dbReference>
<comment type="caution">
    <text evidence="2">The sequence shown here is derived from an EMBL/GenBank/DDBJ whole genome shotgun (WGS) entry which is preliminary data.</text>
</comment>
<name>A0ABQ9XQV4_9EUKA</name>
<keyword evidence="1" id="KW-0472">Membrane</keyword>
<dbReference type="SUPFAM" id="SSF48371">
    <property type="entry name" value="ARM repeat"/>
    <property type="match status" value="1"/>
</dbReference>
<dbReference type="EMBL" id="JARBJD010000084">
    <property type="protein sequence ID" value="KAK2953969.1"/>
    <property type="molecule type" value="Genomic_DNA"/>
</dbReference>
<dbReference type="InterPro" id="IPR016024">
    <property type="entry name" value="ARM-type_fold"/>
</dbReference>
<gene>
    <name evidence="2" type="ORF">BLNAU_11071</name>
</gene>
<feature type="transmembrane region" description="Helical" evidence="1">
    <location>
        <begin position="48"/>
        <end position="67"/>
    </location>
</feature>
<feature type="transmembrane region" description="Helical" evidence="1">
    <location>
        <begin position="12"/>
        <end position="36"/>
    </location>
</feature>
<keyword evidence="1" id="KW-0812">Transmembrane</keyword>
<reference evidence="2 3" key="1">
    <citation type="journal article" date="2022" name="bioRxiv">
        <title>Genomics of Preaxostyla Flagellates Illuminates Evolutionary Transitions and the Path Towards Mitochondrial Loss.</title>
        <authorList>
            <person name="Novak L.V.F."/>
            <person name="Treitli S.C."/>
            <person name="Pyrih J."/>
            <person name="Halakuc P."/>
            <person name="Pipaliya S.V."/>
            <person name="Vacek V."/>
            <person name="Brzon O."/>
            <person name="Soukal P."/>
            <person name="Eme L."/>
            <person name="Dacks J.B."/>
            <person name="Karnkowska A."/>
            <person name="Elias M."/>
            <person name="Hampl V."/>
        </authorList>
    </citation>
    <scope>NUCLEOTIDE SEQUENCE [LARGE SCALE GENOMIC DNA]</scope>
    <source>
        <strain evidence="2">NAU3</strain>
        <tissue evidence="2">Gut</tissue>
    </source>
</reference>
<keyword evidence="1" id="KW-1133">Transmembrane helix</keyword>
<evidence type="ECO:0000313" key="2">
    <source>
        <dbReference type="EMBL" id="KAK2953969.1"/>
    </source>
</evidence>
<accession>A0ABQ9XQV4</accession>
<sequence length="126" mass="13422">MTKMAAMSCDDNVLVIGCVGRLVGCVGVEGFGRLFLDNGLVQMTLTLLLSPVPAVVSVVLELLTRLVRASSDAVRMELVRRGVLDAVVVSVSSSSFLEDFENGIVLVGTLLGTLRRSDQNSPSFCF</sequence>
<organism evidence="2 3">
    <name type="scientific">Blattamonas nauphoetae</name>
    <dbReference type="NCBI Taxonomy" id="2049346"/>
    <lineage>
        <taxon>Eukaryota</taxon>
        <taxon>Metamonada</taxon>
        <taxon>Preaxostyla</taxon>
        <taxon>Oxymonadida</taxon>
        <taxon>Blattamonas</taxon>
    </lineage>
</organism>
<keyword evidence="3" id="KW-1185">Reference proteome</keyword>
<protein>
    <submittedName>
        <fullName evidence="2">Uncharacterized protein</fullName>
    </submittedName>
</protein>
<evidence type="ECO:0000256" key="1">
    <source>
        <dbReference type="SAM" id="Phobius"/>
    </source>
</evidence>